<keyword evidence="2" id="KW-1185">Reference proteome</keyword>
<accession>A0ACD0P1G6</accession>
<name>A0ACD0P1G6_9BASI</name>
<reference evidence="1 2" key="1">
    <citation type="journal article" date="2018" name="Mol. Biol. Evol.">
        <title>Broad Genomic Sampling Reveals a Smut Pathogenic Ancestry of the Fungal Clade Ustilaginomycotina.</title>
        <authorList>
            <person name="Kijpornyongpan T."/>
            <person name="Mondo S.J."/>
            <person name="Barry K."/>
            <person name="Sandor L."/>
            <person name="Lee J."/>
            <person name="Lipzen A."/>
            <person name="Pangilinan J."/>
            <person name="LaButti K."/>
            <person name="Hainaut M."/>
            <person name="Henrissat B."/>
            <person name="Grigoriev I.V."/>
            <person name="Spatafora J.W."/>
            <person name="Aime M.C."/>
        </authorList>
    </citation>
    <scope>NUCLEOTIDE SEQUENCE [LARGE SCALE GENOMIC DNA]</scope>
    <source>
        <strain evidence="1 2">SA 807</strain>
    </source>
</reference>
<dbReference type="Proteomes" id="UP000245626">
    <property type="component" value="Unassembled WGS sequence"/>
</dbReference>
<evidence type="ECO:0000313" key="1">
    <source>
        <dbReference type="EMBL" id="PWN51998.1"/>
    </source>
</evidence>
<dbReference type="EMBL" id="KZ819803">
    <property type="protein sequence ID" value="PWN51998.1"/>
    <property type="molecule type" value="Genomic_DNA"/>
</dbReference>
<protein>
    <submittedName>
        <fullName evidence="1">Uncharacterized protein</fullName>
    </submittedName>
</protein>
<proteinExistence type="predicted"/>
<gene>
    <name evidence="1" type="ORF">IE53DRAFT_361131</name>
</gene>
<sequence>MSSLLASLFSSRSDSSADSVELKREKVAQSHQDQDQDDADEDDVDMTGVKVDQNTEPSQPCDQPGPTPSSLKSPSLEESVAMQSEQDWHRDPSSLSANSPDKSSSFKHPASSKTSLNATSSQTGNSSSTSAREQVSVAQKPSAEDVGTLDGLKPAPDEASSSDQPTSAARPNPGVGLEKSVKQPRATTAKEASSVADMTAATEPKRRTMPARLRRVSSLLAGSTLEEELLDTQERMGDNKVLLPPDTKLVLSNIPAVRSRAYLVEDAAPSAEAAMSVFADAQVARACRATATIETPDFCLRDDTEMMGKTRNLRNEEDTSDAEYERRHRRPDNLEKKQRRMEKERLVRDRQKLKERIEQLKSVDPRLLMPILTARDQSKASSSSQARDPLPRGSEAALGLGKNNLSTDAAASLVRLENLRKELLDEAYETLARYDILLPSTSGAPSAEKRRKTTTVADETPQDSGQEDSEPTVRMGRQILKSVSLGSVTRKVTGASPARSSDRSTHSRPESGRFASGSTSRSTANSMREASPVRASPRRIVSKRGSSNSLNEPKSGSQPVSTPEMKKVAVSHLINSSGKKEIVYATPTHHNIHARTSGGRFAPKAAVIGLSPSTPSRPAKAKEPAMKKTPSRSPQRRKRAPAPASISTSQPKEPLREPSGRLSRRRSRSRADRSPESPEYPTLVPTGVNKTGPSLAEIKATERRPKRVKLIFNRSGGTGISSSPSTSGNGSGSNDINGSGSAGMAEQLDSPLSVGSPIHTPNGDSTVPALASALTLEQAKAMMEAAMAAAEAEGEQSFSGFFQRQPSPARPQGQVEQTQETMPQMSSFPAGLKTETVDDIMDLDHSGPDTIPCGIQGQENDLTGDRKAEESGSAVESGESRANAQDRSIQEQQPETDPGNSRSVPARHMPGRTIEPRSKAAEAIPSRRNSTRVKAISAFGEKIPAYVTKKMAFEGCVENTMIEEGWNEVVNGRLACLVGQNDPLPSPDFVPEHSPSPRVGGSDRTPPPPLPAEDEPTNAPRIEEAESKVPAFIKEERVEMKLERIEEPVCKAESDFDMEEDP</sequence>
<evidence type="ECO:0000313" key="2">
    <source>
        <dbReference type="Proteomes" id="UP000245626"/>
    </source>
</evidence>
<organism evidence="1 2">
    <name type="scientific">Violaceomyces palustris</name>
    <dbReference type="NCBI Taxonomy" id="1673888"/>
    <lineage>
        <taxon>Eukaryota</taxon>
        <taxon>Fungi</taxon>
        <taxon>Dikarya</taxon>
        <taxon>Basidiomycota</taxon>
        <taxon>Ustilaginomycotina</taxon>
        <taxon>Ustilaginomycetes</taxon>
        <taxon>Violaceomycetales</taxon>
        <taxon>Violaceomycetaceae</taxon>
        <taxon>Violaceomyces</taxon>
    </lineage>
</organism>